<sequence length="228" mass="25549">MISPLSPPTFPLSFFHTLCILPHSLHSSNNSINNKFIAIFVSVSILSAAFVTALILFFFLYHRHPHPKDKNYDIDNERSDSLRLVSPNTTPSNIEIGRANKKKSSFVSCREVNEDVAQSSTAPNDSSTMSKFGNSSGRYVPIKLSPPPPPPPPLPPRPRFWESSTVLKPRVVVENGGPQKTVSWKSANGICESWEGVERRNEESMKPKLKPLHWDKVRASSDRAMVWD</sequence>
<comment type="caution">
    <text evidence="3">The sequence shown here is derived from an EMBL/GenBank/DDBJ whole genome shotgun (WGS) entry which is preliminary data.</text>
</comment>
<keyword evidence="1" id="KW-0472">Membrane</keyword>
<organism evidence="3 4">
    <name type="scientific">Anisodus tanguticus</name>
    <dbReference type="NCBI Taxonomy" id="243964"/>
    <lineage>
        <taxon>Eukaryota</taxon>
        <taxon>Viridiplantae</taxon>
        <taxon>Streptophyta</taxon>
        <taxon>Embryophyta</taxon>
        <taxon>Tracheophyta</taxon>
        <taxon>Spermatophyta</taxon>
        <taxon>Magnoliopsida</taxon>
        <taxon>eudicotyledons</taxon>
        <taxon>Gunneridae</taxon>
        <taxon>Pentapetalae</taxon>
        <taxon>asterids</taxon>
        <taxon>lamiids</taxon>
        <taxon>Solanales</taxon>
        <taxon>Solanaceae</taxon>
        <taxon>Solanoideae</taxon>
        <taxon>Hyoscyameae</taxon>
        <taxon>Anisodus</taxon>
    </lineage>
</organism>
<dbReference type="AlphaFoldDB" id="A0AAE1R7R3"/>
<dbReference type="PANTHER" id="PTHR23213">
    <property type="entry name" value="FORMIN-RELATED"/>
    <property type="match status" value="1"/>
</dbReference>
<dbReference type="InterPro" id="IPR027643">
    <property type="entry name" value="Formin-like_plant"/>
</dbReference>
<evidence type="ECO:0000313" key="3">
    <source>
        <dbReference type="EMBL" id="KAK4345317.1"/>
    </source>
</evidence>
<evidence type="ECO:0000256" key="1">
    <source>
        <dbReference type="SAM" id="Phobius"/>
    </source>
</evidence>
<dbReference type="GO" id="GO:0051015">
    <property type="term" value="F:actin filament binding"/>
    <property type="evidence" value="ECO:0007669"/>
    <property type="project" value="InterPro"/>
</dbReference>
<evidence type="ECO:0000259" key="2">
    <source>
        <dbReference type="PROSITE" id="PS51444"/>
    </source>
</evidence>
<dbReference type="EMBL" id="JAVYJV010000019">
    <property type="protein sequence ID" value="KAK4345317.1"/>
    <property type="molecule type" value="Genomic_DNA"/>
</dbReference>
<dbReference type="PROSITE" id="PS51444">
    <property type="entry name" value="FH2"/>
    <property type="match status" value="1"/>
</dbReference>
<reference evidence="3" key="1">
    <citation type="submission" date="2023-12" db="EMBL/GenBank/DDBJ databases">
        <title>Genome assembly of Anisodus tanguticus.</title>
        <authorList>
            <person name="Wang Y.-J."/>
        </authorList>
    </citation>
    <scope>NUCLEOTIDE SEQUENCE</scope>
    <source>
        <strain evidence="3">KB-2021</strain>
        <tissue evidence="3">Leaf</tissue>
    </source>
</reference>
<feature type="domain" description="FH2" evidence="2">
    <location>
        <begin position="199"/>
        <end position="228"/>
    </location>
</feature>
<dbReference type="PANTHER" id="PTHR23213:SF368">
    <property type="entry name" value="HISTONE H3-K79 METHYLTRANSFERASE"/>
    <property type="match status" value="1"/>
</dbReference>
<accession>A0AAE1R7R3</accession>
<gene>
    <name evidence="3" type="ORF">RND71_035493</name>
</gene>
<proteinExistence type="predicted"/>
<keyword evidence="1" id="KW-0812">Transmembrane</keyword>
<protein>
    <recommendedName>
        <fullName evidence="2">FH2 domain-containing protein</fullName>
    </recommendedName>
</protein>
<feature type="transmembrane region" description="Helical" evidence="1">
    <location>
        <begin position="37"/>
        <end position="61"/>
    </location>
</feature>
<evidence type="ECO:0000313" key="4">
    <source>
        <dbReference type="Proteomes" id="UP001291623"/>
    </source>
</evidence>
<dbReference type="InterPro" id="IPR015425">
    <property type="entry name" value="FH2_Formin"/>
</dbReference>
<dbReference type="GO" id="GO:0045010">
    <property type="term" value="P:actin nucleation"/>
    <property type="evidence" value="ECO:0007669"/>
    <property type="project" value="InterPro"/>
</dbReference>
<name>A0AAE1R7R3_9SOLA</name>
<keyword evidence="4" id="KW-1185">Reference proteome</keyword>
<keyword evidence="1" id="KW-1133">Transmembrane helix</keyword>
<dbReference type="Proteomes" id="UP001291623">
    <property type="component" value="Unassembled WGS sequence"/>
</dbReference>